<comment type="similarity">
    <text evidence="8">Belongs to the TRAP transporter small permease family.</text>
</comment>
<evidence type="ECO:0000256" key="5">
    <source>
        <dbReference type="ARBA" id="ARBA00022692"/>
    </source>
</evidence>
<keyword evidence="4" id="KW-0997">Cell inner membrane</keyword>
<name>A0A841E717_9ACTN</name>
<evidence type="ECO:0000256" key="3">
    <source>
        <dbReference type="ARBA" id="ARBA00022475"/>
    </source>
</evidence>
<gene>
    <name evidence="11" type="ORF">HNR25_000699</name>
</gene>
<evidence type="ECO:0000313" key="12">
    <source>
        <dbReference type="Proteomes" id="UP000578077"/>
    </source>
</evidence>
<sequence length="168" mass="17744">MTKLVAVTDRIARSLAHIGGAALVAMMLLLIANIVLRAFSAPIQSTYELVSMAALVITAMALGEAQVHKSHVAVDILTGRMGRRVRIAIAAVVTIASVALFTQLALSLADYARAMYATGSATEALRVMHWPLVGVVLVGVLGMLAALVGDLERVARAWRSPSAEADIW</sequence>
<comment type="subcellular location">
    <subcellularLocation>
        <location evidence="1">Cell inner membrane</location>
        <topology evidence="1">Multi-pass membrane protein</topology>
    </subcellularLocation>
</comment>
<dbReference type="InterPro" id="IPR007387">
    <property type="entry name" value="TRAP_DctQ"/>
</dbReference>
<evidence type="ECO:0000313" key="11">
    <source>
        <dbReference type="EMBL" id="MBB5996948.1"/>
    </source>
</evidence>
<dbReference type="AlphaFoldDB" id="A0A841E717"/>
<evidence type="ECO:0000256" key="2">
    <source>
        <dbReference type="ARBA" id="ARBA00022448"/>
    </source>
</evidence>
<feature type="transmembrane region" description="Helical" evidence="9">
    <location>
        <begin position="21"/>
        <end position="43"/>
    </location>
</feature>
<dbReference type="InterPro" id="IPR055348">
    <property type="entry name" value="DctQ"/>
</dbReference>
<evidence type="ECO:0000256" key="7">
    <source>
        <dbReference type="ARBA" id="ARBA00023136"/>
    </source>
</evidence>
<feature type="transmembrane region" description="Helical" evidence="9">
    <location>
        <begin position="87"/>
        <end position="109"/>
    </location>
</feature>
<comment type="caution">
    <text evidence="11">The sequence shown here is derived from an EMBL/GenBank/DDBJ whole genome shotgun (WGS) entry which is preliminary data.</text>
</comment>
<keyword evidence="12" id="KW-1185">Reference proteome</keyword>
<keyword evidence="6 9" id="KW-1133">Transmembrane helix</keyword>
<feature type="transmembrane region" description="Helical" evidence="9">
    <location>
        <begin position="129"/>
        <end position="149"/>
    </location>
</feature>
<dbReference type="GO" id="GO:0005886">
    <property type="term" value="C:plasma membrane"/>
    <property type="evidence" value="ECO:0007669"/>
    <property type="project" value="UniProtKB-SubCell"/>
</dbReference>
<evidence type="ECO:0000256" key="6">
    <source>
        <dbReference type="ARBA" id="ARBA00022989"/>
    </source>
</evidence>
<evidence type="ECO:0000256" key="4">
    <source>
        <dbReference type="ARBA" id="ARBA00022519"/>
    </source>
</evidence>
<keyword evidence="3" id="KW-1003">Cell membrane</keyword>
<dbReference type="RefSeq" id="WP_184633288.1">
    <property type="nucleotide sequence ID" value="NZ_BAABKT010000003.1"/>
</dbReference>
<feature type="domain" description="Tripartite ATP-independent periplasmic transporters DctQ component" evidence="10">
    <location>
        <begin position="26"/>
        <end position="155"/>
    </location>
</feature>
<dbReference type="Proteomes" id="UP000578077">
    <property type="component" value="Unassembled WGS sequence"/>
</dbReference>
<accession>A0A841E717</accession>
<reference evidence="11 12" key="1">
    <citation type="submission" date="2020-08" db="EMBL/GenBank/DDBJ databases">
        <title>Sequencing the genomes of 1000 actinobacteria strains.</title>
        <authorList>
            <person name="Klenk H.-P."/>
        </authorList>
    </citation>
    <scope>NUCLEOTIDE SEQUENCE [LARGE SCALE GENOMIC DNA]</scope>
    <source>
        <strain evidence="11 12">DSM 44593</strain>
    </source>
</reference>
<dbReference type="PANTHER" id="PTHR35011:SF10">
    <property type="entry name" value="TRAP TRANSPORTER SMALL PERMEASE PROTEIN"/>
    <property type="match status" value="1"/>
</dbReference>
<dbReference type="Pfam" id="PF04290">
    <property type="entry name" value="DctQ"/>
    <property type="match status" value="1"/>
</dbReference>
<dbReference type="PANTHER" id="PTHR35011">
    <property type="entry name" value="2,3-DIKETO-L-GULONATE TRAP TRANSPORTER SMALL PERMEASE PROTEIN YIAM"/>
    <property type="match status" value="1"/>
</dbReference>
<evidence type="ECO:0000256" key="9">
    <source>
        <dbReference type="SAM" id="Phobius"/>
    </source>
</evidence>
<keyword evidence="2" id="KW-0813">Transport</keyword>
<dbReference type="GO" id="GO:0015740">
    <property type="term" value="P:C4-dicarboxylate transport"/>
    <property type="evidence" value="ECO:0007669"/>
    <property type="project" value="TreeGrafter"/>
</dbReference>
<proteinExistence type="inferred from homology"/>
<keyword evidence="5 9" id="KW-0812">Transmembrane</keyword>
<evidence type="ECO:0000259" key="10">
    <source>
        <dbReference type="Pfam" id="PF04290"/>
    </source>
</evidence>
<organism evidence="11 12">
    <name type="scientific">Streptomonospora salina</name>
    <dbReference type="NCBI Taxonomy" id="104205"/>
    <lineage>
        <taxon>Bacteria</taxon>
        <taxon>Bacillati</taxon>
        <taxon>Actinomycetota</taxon>
        <taxon>Actinomycetes</taxon>
        <taxon>Streptosporangiales</taxon>
        <taxon>Nocardiopsidaceae</taxon>
        <taxon>Streptomonospora</taxon>
    </lineage>
</organism>
<dbReference type="EMBL" id="JACHLY010000001">
    <property type="protein sequence ID" value="MBB5996948.1"/>
    <property type="molecule type" value="Genomic_DNA"/>
</dbReference>
<dbReference type="GO" id="GO:0022857">
    <property type="term" value="F:transmembrane transporter activity"/>
    <property type="evidence" value="ECO:0007669"/>
    <property type="project" value="TreeGrafter"/>
</dbReference>
<evidence type="ECO:0000256" key="8">
    <source>
        <dbReference type="ARBA" id="ARBA00038436"/>
    </source>
</evidence>
<protein>
    <submittedName>
        <fullName evidence="11">TRAP-type C4-dicarboxylate transport system permease small subunit</fullName>
    </submittedName>
</protein>
<evidence type="ECO:0000256" key="1">
    <source>
        <dbReference type="ARBA" id="ARBA00004429"/>
    </source>
</evidence>
<keyword evidence="7 9" id="KW-0472">Membrane</keyword>